<dbReference type="Proteomes" id="UP000828390">
    <property type="component" value="Unassembled WGS sequence"/>
</dbReference>
<protein>
    <recommendedName>
        <fullName evidence="6">Ion transport domain-containing protein</fullName>
    </recommendedName>
</protein>
<evidence type="ECO:0000313" key="7">
    <source>
        <dbReference type="EMBL" id="KAH3816210.1"/>
    </source>
</evidence>
<keyword evidence="2 5" id="KW-0812">Transmembrane</keyword>
<feature type="transmembrane region" description="Helical" evidence="5">
    <location>
        <begin position="137"/>
        <end position="161"/>
    </location>
</feature>
<evidence type="ECO:0000256" key="5">
    <source>
        <dbReference type="SAM" id="Phobius"/>
    </source>
</evidence>
<dbReference type="GO" id="GO:0099604">
    <property type="term" value="F:ligand-gated calcium channel activity"/>
    <property type="evidence" value="ECO:0007669"/>
    <property type="project" value="TreeGrafter"/>
</dbReference>
<sequence>MTIAMRYTRTGNDFDTVRFLYSITVGFYFMRFLQAFIVFETVGPKLIMFKKMVTDLFYFTAIFLVFYVSFSVMYQANMYPNSSERPFLWANFLYTPFWQIFGELFLENFIPESPYRNCDKNVTSADDRWRCPEDNNLVIFIAAIYVILTHIVLLNLLIAIFSHTFASIQEKSDHIWKYYWYGIVREHYNRTVVCPPLIILVHIYRALRYVVFRCGCFVYDSEFRLKDLSFKGLYSKQLLKFADAAAERYLQQNKNAETQEFEIIKLYRIIKSREGN</sequence>
<evidence type="ECO:0000256" key="3">
    <source>
        <dbReference type="ARBA" id="ARBA00022989"/>
    </source>
</evidence>
<evidence type="ECO:0000313" key="8">
    <source>
        <dbReference type="Proteomes" id="UP000828390"/>
    </source>
</evidence>
<keyword evidence="4 5" id="KW-0472">Membrane</keyword>
<evidence type="ECO:0000259" key="6">
    <source>
        <dbReference type="Pfam" id="PF00520"/>
    </source>
</evidence>
<dbReference type="Pfam" id="PF00520">
    <property type="entry name" value="Ion_trans"/>
    <property type="match status" value="1"/>
</dbReference>
<dbReference type="EMBL" id="JAIWYP010000005">
    <property type="protein sequence ID" value="KAH3816210.1"/>
    <property type="molecule type" value="Genomic_DNA"/>
</dbReference>
<evidence type="ECO:0000256" key="1">
    <source>
        <dbReference type="ARBA" id="ARBA00004141"/>
    </source>
</evidence>
<evidence type="ECO:0000256" key="4">
    <source>
        <dbReference type="ARBA" id="ARBA00023136"/>
    </source>
</evidence>
<name>A0A9D4GJJ5_DREPO</name>
<comment type="subcellular location">
    <subcellularLocation>
        <location evidence="1">Membrane</location>
        <topology evidence="1">Multi-pass membrane protein</topology>
    </subcellularLocation>
</comment>
<organism evidence="7 8">
    <name type="scientific">Dreissena polymorpha</name>
    <name type="common">Zebra mussel</name>
    <name type="synonym">Mytilus polymorpha</name>
    <dbReference type="NCBI Taxonomy" id="45954"/>
    <lineage>
        <taxon>Eukaryota</taxon>
        <taxon>Metazoa</taxon>
        <taxon>Spiralia</taxon>
        <taxon>Lophotrochozoa</taxon>
        <taxon>Mollusca</taxon>
        <taxon>Bivalvia</taxon>
        <taxon>Autobranchia</taxon>
        <taxon>Heteroconchia</taxon>
        <taxon>Euheterodonta</taxon>
        <taxon>Imparidentia</taxon>
        <taxon>Neoheterodontei</taxon>
        <taxon>Myida</taxon>
        <taxon>Dreissenoidea</taxon>
        <taxon>Dreissenidae</taxon>
        <taxon>Dreissena</taxon>
    </lineage>
</organism>
<keyword evidence="3 5" id="KW-1133">Transmembrane helix</keyword>
<evidence type="ECO:0000256" key="2">
    <source>
        <dbReference type="ARBA" id="ARBA00022692"/>
    </source>
</evidence>
<dbReference type="PANTHER" id="PTHR13800:SF12">
    <property type="entry name" value="TRANSIENT RECEPTOR POTENTIAL CATION CHANNEL SUBFAMILY M MEMBER-LIKE 2"/>
    <property type="match status" value="1"/>
</dbReference>
<feature type="transmembrane region" description="Helical" evidence="5">
    <location>
        <begin position="55"/>
        <end position="74"/>
    </location>
</feature>
<dbReference type="PANTHER" id="PTHR13800">
    <property type="entry name" value="TRANSIENT RECEPTOR POTENTIAL CATION CHANNEL, SUBFAMILY M, MEMBER 6"/>
    <property type="match status" value="1"/>
</dbReference>
<feature type="transmembrane region" description="Helical" evidence="5">
    <location>
        <begin position="20"/>
        <end position="43"/>
    </location>
</feature>
<dbReference type="GO" id="GO:0005886">
    <property type="term" value="C:plasma membrane"/>
    <property type="evidence" value="ECO:0007669"/>
    <property type="project" value="TreeGrafter"/>
</dbReference>
<accession>A0A9D4GJJ5</accession>
<reference evidence="7" key="2">
    <citation type="submission" date="2020-11" db="EMBL/GenBank/DDBJ databases">
        <authorList>
            <person name="McCartney M.A."/>
            <person name="Auch B."/>
            <person name="Kono T."/>
            <person name="Mallez S."/>
            <person name="Becker A."/>
            <person name="Gohl D.M."/>
            <person name="Silverstein K.A.T."/>
            <person name="Koren S."/>
            <person name="Bechman K.B."/>
            <person name="Herman A."/>
            <person name="Abrahante J.E."/>
            <person name="Garbe J."/>
        </authorList>
    </citation>
    <scope>NUCLEOTIDE SEQUENCE</scope>
    <source>
        <strain evidence="7">Duluth1</strain>
        <tissue evidence="7">Whole animal</tissue>
    </source>
</reference>
<feature type="domain" description="Ion transport" evidence="6">
    <location>
        <begin position="20"/>
        <end position="172"/>
    </location>
</feature>
<proteinExistence type="predicted"/>
<dbReference type="InterPro" id="IPR050927">
    <property type="entry name" value="TRPM"/>
</dbReference>
<dbReference type="InterPro" id="IPR005821">
    <property type="entry name" value="Ion_trans_dom"/>
</dbReference>
<dbReference type="AlphaFoldDB" id="A0A9D4GJJ5"/>
<reference evidence="7" key="1">
    <citation type="journal article" date="2019" name="bioRxiv">
        <title>The Genome of the Zebra Mussel, Dreissena polymorpha: A Resource for Invasive Species Research.</title>
        <authorList>
            <person name="McCartney M.A."/>
            <person name="Auch B."/>
            <person name="Kono T."/>
            <person name="Mallez S."/>
            <person name="Zhang Y."/>
            <person name="Obille A."/>
            <person name="Becker A."/>
            <person name="Abrahante J.E."/>
            <person name="Garbe J."/>
            <person name="Badalamenti J.P."/>
            <person name="Herman A."/>
            <person name="Mangelson H."/>
            <person name="Liachko I."/>
            <person name="Sullivan S."/>
            <person name="Sone E.D."/>
            <person name="Koren S."/>
            <person name="Silverstein K.A.T."/>
            <person name="Beckman K.B."/>
            <person name="Gohl D.M."/>
        </authorList>
    </citation>
    <scope>NUCLEOTIDE SEQUENCE</scope>
    <source>
        <strain evidence="7">Duluth1</strain>
        <tissue evidence="7">Whole animal</tissue>
    </source>
</reference>
<comment type="caution">
    <text evidence="7">The sequence shown here is derived from an EMBL/GenBank/DDBJ whole genome shotgun (WGS) entry which is preliminary data.</text>
</comment>
<keyword evidence="8" id="KW-1185">Reference proteome</keyword>
<feature type="transmembrane region" description="Helical" evidence="5">
    <location>
        <begin position="86"/>
        <end position="106"/>
    </location>
</feature>
<gene>
    <name evidence="7" type="ORF">DPMN_117722</name>
</gene>